<dbReference type="InterPro" id="IPR034904">
    <property type="entry name" value="FSCA_dom_sf"/>
</dbReference>
<comment type="caution">
    <text evidence="2">The sequence shown here is derived from an EMBL/GenBank/DDBJ whole genome shotgun (WGS) entry which is preliminary data.</text>
</comment>
<dbReference type="GO" id="GO:0016226">
    <property type="term" value="P:iron-sulfur cluster assembly"/>
    <property type="evidence" value="ECO:0007669"/>
    <property type="project" value="InterPro"/>
</dbReference>
<dbReference type="InterPro" id="IPR001075">
    <property type="entry name" value="NIF_FeS_clus_asmbl_NifU_C"/>
</dbReference>
<dbReference type="GO" id="GO:0051536">
    <property type="term" value="F:iron-sulfur cluster binding"/>
    <property type="evidence" value="ECO:0007669"/>
    <property type="project" value="InterPro"/>
</dbReference>
<protein>
    <recommendedName>
        <fullName evidence="1">NIF system FeS cluster assembly NifU C-terminal domain-containing protein</fullName>
    </recommendedName>
</protein>
<gene>
    <name evidence="2" type="ORF">LCGC14_3052720</name>
</gene>
<evidence type="ECO:0000313" key="2">
    <source>
        <dbReference type="EMBL" id="KKK57610.1"/>
    </source>
</evidence>
<sequence>MDIEKVKLIIEKIRPQLQNDGGDVELVSVEDDGTV</sequence>
<feature type="domain" description="NIF system FeS cluster assembly NifU C-terminal" evidence="1">
    <location>
        <begin position="6"/>
        <end position="35"/>
    </location>
</feature>
<dbReference type="GO" id="GO:0005506">
    <property type="term" value="F:iron ion binding"/>
    <property type="evidence" value="ECO:0007669"/>
    <property type="project" value="InterPro"/>
</dbReference>
<proteinExistence type="predicted"/>
<name>A0A0F8X9E5_9ZZZZ</name>
<dbReference type="EMBL" id="LAZR01064392">
    <property type="protein sequence ID" value="KKK57610.1"/>
    <property type="molecule type" value="Genomic_DNA"/>
</dbReference>
<dbReference type="Pfam" id="PF01106">
    <property type="entry name" value="NifU"/>
    <property type="match status" value="1"/>
</dbReference>
<organism evidence="2">
    <name type="scientific">marine sediment metagenome</name>
    <dbReference type="NCBI Taxonomy" id="412755"/>
    <lineage>
        <taxon>unclassified sequences</taxon>
        <taxon>metagenomes</taxon>
        <taxon>ecological metagenomes</taxon>
    </lineage>
</organism>
<accession>A0A0F8X9E5</accession>
<reference evidence="2" key="1">
    <citation type="journal article" date="2015" name="Nature">
        <title>Complex archaea that bridge the gap between prokaryotes and eukaryotes.</title>
        <authorList>
            <person name="Spang A."/>
            <person name="Saw J.H."/>
            <person name="Jorgensen S.L."/>
            <person name="Zaremba-Niedzwiedzka K."/>
            <person name="Martijn J."/>
            <person name="Lind A.E."/>
            <person name="van Eijk R."/>
            <person name="Schleper C."/>
            <person name="Guy L."/>
            <person name="Ettema T.J."/>
        </authorList>
    </citation>
    <scope>NUCLEOTIDE SEQUENCE</scope>
</reference>
<evidence type="ECO:0000259" key="1">
    <source>
        <dbReference type="Pfam" id="PF01106"/>
    </source>
</evidence>
<dbReference type="AlphaFoldDB" id="A0A0F8X9E5"/>
<dbReference type="SUPFAM" id="SSF117916">
    <property type="entry name" value="Fe-S cluster assembly (FSCA) domain-like"/>
    <property type="match status" value="1"/>
</dbReference>
<feature type="non-terminal residue" evidence="2">
    <location>
        <position position="35"/>
    </location>
</feature>
<dbReference type="Gene3D" id="3.30.300.130">
    <property type="entry name" value="Fe-S cluster assembly (FSCA)"/>
    <property type="match status" value="1"/>
</dbReference>